<dbReference type="GO" id="GO:0005829">
    <property type="term" value="C:cytosol"/>
    <property type="evidence" value="ECO:0007669"/>
    <property type="project" value="TreeGrafter"/>
</dbReference>
<evidence type="ECO:0000256" key="3">
    <source>
        <dbReference type="ARBA" id="ARBA00016943"/>
    </source>
</evidence>
<dbReference type="SUPFAM" id="SSF53613">
    <property type="entry name" value="Ribokinase-like"/>
    <property type="match status" value="1"/>
</dbReference>
<dbReference type="InterPro" id="IPR002173">
    <property type="entry name" value="Carboh/pur_kinase_PfkB_CS"/>
</dbReference>
<dbReference type="Gene3D" id="3.40.1190.20">
    <property type="match status" value="1"/>
</dbReference>
<evidence type="ECO:0000256" key="4">
    <source>
        <dbReference type="ARBA" id="ARBA00022490"/>
    </source>
</evidence>
<keyword evidence="7" id="KW-0547">Nucleotide-binding</keyword>
<dbReference type="FunFam" id="3.40.1190.20:FF:000010">
    <property type="entry name" value="Ribokinase"/>
    <property type="match status" value="1"/>
</dbReference>
<evidence type="ECO:0000256" key="6">
    <source>
        <dbReference type="ARBA" id="ARBA00022723"/>
    </source>
</evidence>
<organism evidence="15">
    <name type="scientific">Ceratitis capitata</name>
    <name type="common">Mediterranean fruit fly</name>
    <name type="synonym">Tephritis capitata</name>
    <dbReference type="NCBI Taxonomy" id="7213"/>
    <lineage>
        <taxon>Eukaryota</taxon>
        <taxon>Metazoa</taxon>
        <taxon>Ecdysozoa</taxon>
        <taxon>Arthropoda</taxon>
        <taxon>Hexapoda</taxon>
        <taxon>Insecta</taxon>
        <taxon>Pterygota</taxon>
        <taxon>Neoptera</taxon>
        <taxon>Endopterygota</taxon>
        <taxon>Diptera</taxon>
        <taxon>Brachycera</taxon>
        <taxon>Muscomorpha</taxon>
        <taxon>Tephritoidea</taxon>
        <taxon>Tephritidae</taxon>
        <taxon>Ceratitis</taxon>
        <taxon>Ceratitis</taxon>
    </lineage>
</organism>
<dbReference type="EC" id="2.7.1.15" evidence="2"/>
<evidence type="ECO:0000256" key="9">
    <source>
        <dbReference type="ARBA" id="ARBA00022840"/>
    </source>
</evidence>
<evidence type="ECO:0000256" key="13">
    <source>
        <dbReference type="RuleBase" id="RU003704"/>
    </source>
</evidence>
<dbReference type="InterPro" id="IPR011877">
    <property type="entry name" value="Ribokinase"/>
</dbReference>
<evidence type="ECO:0000256" key="8">
    <source>
        <dbReference type="ARBA" id="ARBA00022777"/>
    </source>
</evidence>
<dbReference type="PRINTS" id="PR00990">
    <property type="entry name" value="RIBOKINASE"/>
</dbReference>
<evidence type="ECO:0000256" key="1">
    <source>
        <dbReference type="ARBA" id="ARBA00010688"/>
    </source>
</evidence>
<dbReference type="OrthoDB" id="415590at2759"/>
<evidence type="ECO:0000256" key="12">
    <source>
        <dbReference type="ARBA" id="ARBA00023277"/>
    </source>
</evidence>
<keyword evidence="11" id="KW-0630">Potassium</keyword>
<protein>
    <recommendedName>
        <fullName evidence="3">Ribokinase</fullName>
        <ecNumber evidence="2">2.7.1.15</ecNumber>
    </recommendedName>
</protein>
<keyword evidence="5 13" id="KW-0808">Transferase</keyword>
<evidence type="ECO:0000256" key="5">
    <source>
        <dbReference type="ARBA" id="ARBA00022679"/>
    </source>
</evidence>
<proteinExistence type="evidence at transcript level"/>
<dbReference type="CDD" id="cd01174">
    <property type="entry name" value="ribokinase"/>
    <property type="match status" value="1"/>
</dbReference>
<dbReference type="PROSITE" id="PS00584">
    <property type="entry name" value="PFKB_KINASES_2"/>
    <property type="match status" value="1"/>
</dbReference>
<keyword evidence="8 13" id="KW-0418">Kinase</keyword>
<gene>
    <name evidence="15" type="primary">RBSK</name>
</gene>
<evidence type="ECO:0000256" key="11">
    <source>
        <dbReference type="ARBA" id="ARBA00022958"/>
    </source>
</evidence>
<feature type="non-terminal residue" evidence="15">
    <location>
        <position position="1"/>
    </location>
</feature>
<accession>W8CBB7</accession>
<keyword evidence="10" id="KW-0460">Magnesium</keyword>
<evidence type="ECO:0000313" key="15">
    <source>
        <dbReference type="EMBL" id="JAC01595.1"/>
    </source>
</evidence>
<dbReference type="GO" id="GO:0046872">
    <property type="term" value="F:metal ion binding"/>
    <property type="evidence" value="ECO:0007669"/>
    <property type="project" value="UniProtKB-KW"/>
</dbReference>
<sequence length="321" mass="34483">HLFELFGAEFIFYLIIRNSLPNDYANRLPKAGETLHGDKFSTGFGGKGANQCVAAARLGAKTAIITKLGEDLWGANYLEQLQSENVNVDFVQKCQGQTTGIAQICVADSGENHIVIVVGANNLLSSEDVKQAKKLFETAKILVCQFETPLNATLAALQAFKGISILNTAPARKNTPSEYIKAATILCLNETEAALTTGMDKVTTLSQAKEAMEHLLEMGANNVIITLGALGAVYVRSDEPEMFIHVSAFAVDKVVDTTGAGDAFIGALAYNLAQYPDLPWHQLIGAANQVAAYSVMHPGTQTSFPKANEIQKVAVYAWSEI</sequence>
<reference evidence="15" key="2">
    <citation type="journal article" date="2014" name="BMC Genomics">
        <title>A genomic perspective to assessing quality of mass-reared SIT flies used in Mediterranean fruit fly (Ceratitis capitata) eradication in California.</title>
        <authorList>
            <person name="Calla B."/>
            <person name="Hall B."/>
            <person name="Hou S."/>
            <person name="Geib S.M."/>
        </authorList>
    </citation>
    <scope>NUCLEOTIDE SEQUENCE</scope>
</reference>
<dbReference type="AlphaFoldDB" id="W8CBB7"/>
<keyword evidence="9" id="KW-0067">ATP-binding</keyword>
<dbReference type="PANTHER" id="PTHR10584">
    <property type="entry name" value="SUGAR KINASE"/>
    <property type="match status" value="1"/>
</dbReference>
<dbReference type="PANTHER" id="PTHR10584:SF166">
    <property type="entry name" value="RIBOKINASE"/>
    <property type="match status" value="1"/>
</dbReference>
<dbReference type="Pfam" id="PF00294">
    <property type="entry name" value="PfkB"/>
    <property type="match status" value="1"/>
</dbReference>
<keyword evidence="4" id="KW-0963">Cytoplasm</keyword>
<keyword evidence="6" id="KW-0479">Metal-binding</keyword>
<reference evidence="15" key="1">
    <citation type="submission" date="2013-07" db="EMBL/GenBank/DDBJ databases">
        <authorList>
            <person name="Geib S."/>
        </authorList>
    </citation>
    <scope>NUCLEOTIDE SEQUENCE</scope>
</reference>
<dbReference type="GO" id="GO:0004747">
    <property type="term" value="F:ribokinase activity"/>
    <property type="evidence" value="ECO:0007669"/>
    <property type="project" value="UniProtKB-EC"/>
</dbReference>
<dbReference type="EMBL" id="GAMC01004961">
    <property type="protein sequence ID" value="JAC01595.1"/>
    <property type="molecule type" value="mRNA"/>
</dbReference>
<dbReference type="InterPro" id="IPR002139">
    <property type="entry name" value="Ribo/fructo_kinase"/>
</dbReference>
<comment type="similarity">
    <text evidence="1 13">Belongs to the carbohydrate kinase PfkB family.</text>
</comment>
<keyword evidence="12" id="KW-0119">Carbohydrate metabolism</keyword>
<feature type="domain" description="Carbohydrate kinase PfkB" evidence="14">
    <location>
        <begin position="28"/>
        <end position="306"/>
    </location>
</feature>
<evidence type="ECO:0000256" key="10">
    <source>
        <dbReference type="ARBA" id="ARBA00022842"/>
    </source>
</evidence>
<name>W8CBB7_CERCA</name>
<evidence type="ECO:0000259" key="14">
    <source>
        <dbReference type="Pfam" id="PF00294"/>
    </source>
</evidence>
<dbReference type="InterPro" id="IPR011611">
    <property type="entry name" value="PfkB_dom"/>
</dbReference>
<dbReference type="InterPro" id="IPR029056">
    <property type="entry name" value="Ribokinase-like"/>
</dbReference>
<dbReference type="GO" id="GO:0006014">
    <property type="term" value="P:D-ribose metabolic process"/>
    <property type="evidence" value="ECO:0007669"/>
    <property type="project" value="InterPro"/>
</dbReference>
<dbReference type="HAMAP" id="MF_01987">
    <property type="entry name" value="Ribokinase"/>
    <property type="match status" value="1"/>
</dbReference>
<evidence type="ECO:0000256" key="2">
    <source>
        <dbReference type="ARBA" id="ARBA00012035"/>
    </source>
</evidence>
<evidence type="ECO:0000256" key="7">
    <source>
        <dbReference type="ARBA" id="ARBA00022741"/>
    </source>
</evidence>
<dbReference type="GO" id="GO:0005524">
    <property type="term" value="F:ATP binding"/>
    <property type="evidence" value="ECO:0007669"/>
    <property type="project" value="UniProtKB-KW"/>
</dbReference>